<dbReference type="EMBL" id="QMIG01000013">
    <property type="protein sequence ID" value="RAW13265.1"/>
    <property type="molecule type" value="Genomic_DNA"/>
</dbReference>
<name>A0A329QLK8_9ACTN</name>
<evidence type="ECO:0000313" key="1">
    <source>
        <dbReference type="EMBL" id="RAW13265.1"/>
    </source>
</evidence>
<sequence length="165" mass="18688">MNLRRIRQACDEQLHRLVLPEPFTIDAFCSTLARERGKPIRLMPMPDGADSPCGMWLATADTDWVFHQSATSQLHQEHIVLHELAHMIFGHTTKQDRSERLQTSLLPDLDPGMIASMLARASYTSVEERQAEMLAGLIGAQVRRRDHMDAERDVARAADVFEPES</sequence>
<comment type="caution">
    <text evidence="1">The sequence shown here is derived from an EMBL/GenBank/DDBJ whole genome shotgun (WGS) entry which is preliminary data.</text>
</comment>
<keyword evidence="2" id="KW-1185">Reference proteome</keyword>
<accession>A0A329QLK8</accession>
<evidence type="ECO:0000313" key="2">
    <source>
        <dbReference type="Proteomes" id="UP000250462"/>
    </source>
</evidence>
<dbReference type="RefSeq" id="WP_112258776.1">
    <property type="nucleotide sequence ID" value="NZ_QMIG01000013.1"/>
</dbReference>
<proteinExistence type="predicted"/>
<gene>
    <name evidence="1" type="ORF">DPM12_13125</name>
</gene>
<dbReference type="Proteomes" id="UP000250462">
    <property type="component" value="Unassembled WGS sequence"/>
</dbReference>
<protein>
    <recommendedName>
        <fullName evidence="3">IrrE N-terminal-like domain-containing protein</fullName>
    </recommendedName>
</protein>
<dbReference type="AlphaFoldDB" id="A0A329QLK8"/>
<evidence type="ECO:0008006" key="3">
    <source>
        <dbReference type="Google" id="ProtNLM"/>
    </source>
</evidence>
<dbReference type="OrthoDB" id="4144896at2"/>
<reference evidence="1 2" key="1">
    <citation type="submission" date="2018-06" db="EMBL/GenBank/DDBJ databases">
        <title>Phytoactinopolyspora halophila sp. nov., a novel halophilic actinomycete isolated from a saline soil in China.</title>
        <authorList>
            <person name="Tang S.-K."/>
        </authorList>
    </citation>
    <scope>NUCLEOTIDE SEQUENCE [LARGE SCALE GENOMIC DNA]</scope>
    <source>
        <strain evidence="1 2">YIM 96934</strain>
    </source>
</reference>
<organism evidence="1 2">
    <name type="scientific">Phytoactinopolyspora halophila</name>
    <dbReference type="NCBI Taxonomy" id="1981511"/>
    <lineage>
        <taxon>Bacteria</taxon>
        <taxon>Bacillati</taxon>
        <taxon>Actinomycetota</taxon>
        <taxon>Actinomycetes</taxon>
        <taxon>Jiangellales</taxon>
        <taxon>Jiangellaceae</taxon>
        <taxon>Phytoactinopolyspora</taxon>
    </lineage>
</organism>